<dbReference type="EMBL" id="JARKIF010000058">
    <property type="protein sequence ID" value="KAJ7606427.1"/>
    <property type="molecule type" value="Genomic_DNA"/>
</dbReference>
<dbReference type="SUPFAM" id="SSF48371">
    <property type="entry name" value="ARM repeat"/>
    <property type="match status" value="1"/>
</dbReference>
<dbReference type="Proteomes" id="UP001221142">
    <property type="component" value="Unassembled WGS sequence"/>
</dbReference>
<proteinExistence type="predicted"/>
<comment type="caution">
    <text evidence="1">The sequence shown here is derived from an EMBL/GenBank/DDBJ whole genome shotgun (WGS) entry which is preliminary data.</text>
</comment>
<gene>
    <name evidence="1" type="ORF">FB45DRAFT_878530</name>
</gene>
<keyword evidence="2" id="KW-1185">Reference proteome</keyword>
<reference evidence="1" key="1">
    <citation type="submission" date="2023-03" db="EMBL/GenBank/DDBJ databases">
        <title>Massive genome expansion in bonnet fungi (Mycena s.s.) driven by repeated elements and novel gene families across ecological guilds.</title>
        <authorList>
            <consortium name="Lawrence Berkeley National Laboratory"/>
            <person name="Harder C.B."/>
            <person name="Miyauchi S."/>
            <person name="Viragh M."/>
            <person name="Kuo A."/>
            <person name="Thoen E."/>
            <person name="Andreopoulos B."/>
            <person name="Lu D."/>
            <person name="Skrede I."/>
            <person name="Drula E."/>
            <person name="Henrissat B."/>
            <person name="Morin E."/>
            <person name="Kohler A."/>
            <person name="Barry K."/>
            <person name="LaButti K."/>
            <person name="Morin E."/>
            <person name="Salamov A."/>
            <person name="Lipzen A."/>
            <person name="Mereny Z."/>
            <person name="Hegedus B."/>
            <person name="Baldrian P."/>
            <person name="Stursova M."/>
            <person name="Weitz H."/>
            <person name="Taylor A."/>
            <person name="Grigoriev I.V."/>
            <person name="Nagy L.G."/>
            <person name="Martin F."/>
            <person name="Kauserud H."/>
        </authorList>
    </citation>
    <scope>NUCLEOTIDE SEQUENCE</scope>
    <source>
        <strain evidence="1">9284</strain>
    </source>
</reference>
<dbReference type="Gene3D" id="1.25.10.10">
    <property type="entry name" value="Leucine-rich Repeat Variant"/>
    <property type="match status" value="1"/>
</dbReference>
<dbReference type="InterPro" id="IPR016024">
    <property type="entry name" value="ARM-type_fold"/>
</dbReference>
<evidence type="ECO:0000313" key="2">
    <source>
        <dbReference type="Proteomes" id="UP001221142"/>
    </source>
</evidence>
<dbReference type="AlphaFoldDB" id="A0AAD7B057"/>
<protein>
    <submittedName>
        <fullName evidence="1">Uncharacterized protein</fullName>
    </submittedName>
</protein>
<dbReference type="InterPro" id="IPR011989">
    <property type="entry name" value="ARM-like"/>
</dbReference>
<sequence length="537" mass="58959">MVAPLPFRAISCDLPRKLWKAVVTAVDGNEKKQIQSCKKAVETPFREPDEHKEKSRCDLRQVYPSGKFHTLVAHSYAALTNNLDIDGASVVAGMCRVPVTVPYKMKRASQGTPFDSIRPDQVPSATEQCFWTGGGSNPFEPEPNANAHSGSSSAMARTERQVQAQVVVVGKPILSPGKKASVDRPNREGVSDITLGSVIADKRNSRWLSQLAEICNSPRPHLRSSRLSSEKFRPSFSRLLPGPTINIHTLAKPLMKVMYHRQALGFIAKDGVGPLSAEMVEIYSTYLSCKYVLPETRIKVMDHLARRASRHEESARQILCSLATTPIPHLLIHKDLQMAPFSLIAALLARRFSPSLPPTGLLPDAKEALGSNARSEMESDRETVVTPVLGAISEHSDGVGILALFASNIPQVRRWACTFVSKASLQLHHHFRKVFGEAVIQAVCNLAGDPQEIVAVHAILRLDQIVQADYLCSYDIVATALFDRMWDCGNVRVISEACCLVSSLVTRGFTVDYILDEAGIGKLVKLEDIIHVPNSPI</sequence>
<organism evidence="1 2">
    <name type="scientific">Roridomyces roridus</name>
    <dbReference type="NCBI Taxonomy" id="1738132"/>
    <lineage>
        <taxon>Eukaryota</taxon>
        <taxon>Fungi</taxon>
        <taxon>Dikarya</taxon>
        <taxon>Basidiomycota</taxon>
        <taxon>Agaricomycotina</taxon>
        <taxon>Agaricomycetes</taxon>
        <taxon>Agaricomycetidae</taxon>
        <taxon>Agaricales</taxon>
        <taxon>Marasmiineae</taxon>
        <taxon>Mycenaceae</taxon>
        <taxon>Roridomyces</taxon>
    </lineage>
</organism>
<evidence type="ECO:0000313" key="1">
    <source>
        <dbReference type="EMBL" id="KAJ7606427.1"/>
    </source>
</evidence>
<name>A0AAD7B057_9AGAR</name>
<accession>A0AAD7B057</accession>